<feature type="transmembrane region" description="Helical" evidence="1">
    <location>
        <begin position="66"/>
        <end position="84"/>
    </location>
</feature>
<dbReference type="STRING" id="701091.M2U5E5"/>
<feature type="transmembrane region" description="Helical" evidence="1">
    <location>
        <begin position="28"/>
        <end position="46"/>
    </location>
</feature>
<dbReference type="PANTHER" id="PTHR35043">
    <property type="entry name" value="TRANSCRIPTION FACTOR DOMAIN-CONTAINING PROTEIN"/>
    <property type="match status" value="1"/>
</dbReference>
<feature type="transmembrane region" description="Helical" evidence="1">
    <location>
        <begin position="193"/>
        <end position="217"/>
    </location>
</feature>
<dbReference type="EMBL" id="KB445573">
    <property type="protein sequence ID" value="EMD93764.1"/>
    <property type="molecule type" value="Genomic_DNA"/>
</dbReference>
<keyword evidence="1" id="KW-0472">Membrane</keyword>
<dbReference type="OMA" id="DEWNANF"/>
<dbReference type="Proteomes" id="UP000016936">
    <property type="component" value="Unassembled WGS sequence"/>
</dbReference>
<evidence type="ECO:0000313" key="2">
    <source>
        <dbReference type="EMBL" id="EMD93764.1"/>
    </source>
</evidence>
<protein>
    <submittedName>
        <fullName evidence="2">Uncharacterized protein</fullName>
    </submittedName>
</protein>
<keyword evidence="1" id="KW-0812">Transmembrane</keyword>
<reference evidence="2 3" key="1">
    <citation type="journal article" date="2012" name="PLoS Pathog.">
        <title>Diverse lifestyles and strategies of plant pathogenesis encoded in the genomes of eighteen Dothideomycetes fungi.</title>
        <authorList>
            <person name="Ohm R.A."/>
            <person name="Feau N."/>
            <person name="Henrissat B."/>
            <person name="Schoch C.L."/>
            <person name="Horwitz B.A."/>
            <person name="Barry K.W."/>
            <person name="Condon B.J."/>
            <person name="Copeland A.C."/>
            <person name="Dhillon B."/>
            <person name="Glaser F."/>
            <person name="Hesse C.N."/>
            <person name="Kosti I."/>
            <person name="LaButti K."/>
            <person name="Lindquist E.A."/>
            <person name="Lucas S."/>
            <person name="Salamov A.A."/>
            <person name="Bradshaw R.E."/>
            <person name="Ciuffetti L."/>
            <person name="Hamelin R.C."/>
            <person name="Kema G.H.J."/>
            <person name="Lawrence C."/>
            <person name="Scott J.A."/>
            <person name="Spatafora J.W."/>
            <person name="Turgeon B.G."/>
            <person name="de Wit P.J.G.M."/>
            <person name="Zhong S."/>
            <person name="Goodwin S.B."/>
            <person name="Grigoriev I.V."/>
        </authorList>
    </citation>
    <scope>NUCLEOTIDE SEQUENCE [LARGE SCALE GENOMIC DNA]</scope>
    <source>
        <strain evidence="3">C5 / ATCC 48332 / race O</strain>
    </source>
</reference>
<evidence type="ECO:0000256" key="1">
    <source>
        <dbReference type="SAM" id="Phobius"/>
    </source>
</evidence>
<organism evidence="2 3">
    <name type="scientific">Cochliobolus heterostrophus (strain C5 / ATCC 48332 / race O)</name>
    <name type="common">Southern corn leaf blight fungus</name>
    <name type="synonym">Bipolaris maydis</name>
    <dbReference type="NCBI Taxonomy" id="701091"/>
    <lineage>
        <taxon>Eukaryota</taxon>
        <taxon>Fungi</taxon>
        <taxon>Dikarya</taxon>
        <taxon>Ascomycota</taxon>
        <taxon>Pezizomycotina</taxon>
        <taxon>Dothideomycetes</taxon>
        <taxon>Pleosporomycetidae</taxon>
        <taxon>Pleosporales</taxon>
        <taxon>Pleosporineae</taxon>
        <taxon>Pleosporaceae</taxon>
        <taxon>Bipolaris</taxon>
    </lineage>
</organism>
<name>M2U5E5_COCH5</name>
<evidence type="ECO:0000313" key="3">
    <source>
        <dbReference type="Proteomes" id="UP000016936"/>
    </source>
</evidence>
<proteinExistence type="predicted"/>
<dbReference type="HOGENOM" id="CLU_022883_3_0_1"/>
<dbReference type="AlphaFoldDB" id="M2U5E5"/>
<accession>M2U5E5</accession>
<feature type="transmembrane region" description="Helical" evidence="1">
    <location>
        <begin position="168"/>
        <end position="187"/>
    </location>
</feature>
<gene>
    <name evidence="2" type="ORF">COCHEDRAFT_1171866</name>
</gene>
<dbReference type="PANTHER" id="PTHR35043:SF8">
    <property type="entry name" value="DUF4220 DOMAIN-CONTAINING PROTEIN"/>
    <property type="match status" value="1"/>
</dbReference>
<sequence length="299" mass="33540">MSKIPPNITAREAEQHWWMSSPSGRGTAGILSSCLTTILLCCWNAVCPNVPALSDSKWDQFHDKVTLAMIAFLGPEFLLGLAAGQYSSAKRSAKAFQKAKIKDWSLTYAFYADMGGMLLKIKSRNNGQEYDLVFPVNSKQVLYLKNKGHIDWPCVEVRDIDDKNKTDGLARLITVVQAIWFFANTIARAFQGLAITTLELTALSFVVIMFGTSICWIHKPADVTVPTILQSCVTLEHIHLDASNGLLNCQWFHTPLDFAEREECELSKLWAYYNYMLRILHLPVYSHPVTVHAHVTASS</sequence>
<dbReference type="OrthoDB" id="3061561at2759"/>
<dbReference type="eggNOG" id="ENOG502SI2K">
    <property type="taxonomic scope" value="Eukaryota"/>
</dbReference>
<reference evidence="3" key="2">
    <citation type="journal article" date="2013" name="PLoS Genet.">
        <title>Comparative genome structure, secondary metabolite, and effector coding capacity across Cochliobolus pathogens.</title>
        <authorList>
            <person name="Condon B.J."/>
            <person name="Leng Y."/>
            <person name="Wu D."/>
            <person name="Bushley K.E."/>
            <person name="Ohm R.A."/>
            <person name="Otillar R."/>
            <person name="Martin J."/>
            <person name="Schackwitz W."/>
            <person name="Grimwood J."/>
            <person name="MohdZainudin N."/>
            <person name="Xue C."/>
            <person name="Wang R."/>
            <person name="Manning V.A."/>
            <person name="Dhillon B."/>
            <person name="Tu Z.J."/>
            <person name="Steffenson B.J."/>
            <person name="Salamov A."/>
            <person name="Sun H."/>
            <person name="Lowry S."/>
            <person name="LaButti K."/>
            <person name="Han J."/>
            <person name="Copeland A."/>
            <person name="Lindquist E."/>
            <person name="Barry K."/>
            <person name="Schmutz J."/>
            <person name="Baker S.E."/>
            <person name="Ciuffetti L.M."/>
            <person name="Grigoriev I.V."/>
            <person name="Zhong S."/>
            <person name="Turgeon B.G."/>
        </authorList>
    </citation>
    <scope>NUCLEOTIDE SEQUENCE [LARGE SCALE GENOMIC DNA]</scope>
    <source>
        <strain evidence="3">C5 / ATCC 48332 / race O</strain>
    </source>
</reference>
<keyword evidence="1" id="KW-1133">Transmembrane helix</keyword>
<keyword evidence="3" id="KW-1185">Reference proteome</keyword>